<dbReference type="EMBL" id="JAMDMJ010000040">
    <property type="protein sequence ID" value="MCY9599163.1"/>
    <property type="molecule type" value="Genomic_DNA"/>
</dbReference>
<reference evidence="2 3" key="1">
    <citation type="submission" date="2018-01" db="EMBL/GenBank/DDBJ databases">
        <title>The whole genome sequencing and assembly of Paenibacillus chitinolyticus KCCM 41400 strain.</title>
        <authorList>
            <person name="Kim J.-Y."/>
            <person name="Park M.-K."/>
            <person name="Lee Y.-J."/>
            <person name="Yi H."/>
            <person name="Bahn Y.-S."/>
            <person name="Kim J.F."/>
            <person name="Lee D.-W."/>
        </authorList>
    </citation>
    <scope>NUCLEOTIDE SEQUENCE [LARGE SCALE GENOMIC DNA]</scope>
    <source>
        <strain evidence="2 3">KCCM 41400</strain>
    </source>
</reference>
<evidence type="ECO:0000313" key="2">
    <source>
        <dbReference type="EMBL" id="QAV18127.1"/>
    </source>
</evidence>
<protein>
    <submittedName>
        <fullName evidence="1">Glycine-rich SFCGS family protein</fullName>
    </submittedName>
</protein>
<evidence type="ECO:0000313" key="1">
    <source>
        <dbReference type="EMBL" id="MCY9599163.1"/>
    </source>
</evidence>
<evidence type="ECO:0000313" key="3">
    <source>
        <dbReference type="Proteomes" id="UP000288943"/>
    </source>
</evidence>
<keyword evidence="4" id="KW-1185">Reference proteome</keyword>
<dbReference type="AlphaFoldDB" id="A0A410WV33"/>
<dbReference type="EMBL" id="CP026520">
    <property type="protein sequence ID" value="QAV18127.1"/>
    <property type="molecule type" value="Genomic_DNA"/>
</dbReference>
<dbReference type="Proteomes" id="UP001527202">
    <property type="component" value="Unassembled WGS sequence"/>
</dbReference>
<gene>
    <name evidence="1" type="ORF">M5X16_25725</name>
    <name evidence="2" type="ORF">PC41400_10825</name>
</gene>
<dbReference type="KEGG" id="pchi:PC41400_10825"/>
<dbReference type="NCBIfam" id="TIGR03577">
    <property type="entry name" value="EF_0830"/>
    <property type="match status" value="1"/>
</dbReference>
<dbReference type="Proteomes" id="UP000288943">
    <property type="component" value="Chromosome"/>
</dbReference>
<name>A0A410WV33_9BACL</name>
<sequence length="121" mass="12761">MENKVKVVIGDRLGKGQNVAKGVEAAGGVAIVIPGVGADMKLGDVMNKENADFGISFCGSGGAGAVTANTKYKYPMEFGMRSIDAGVTAIREGKKVLGFGFMDVEELGRRLTEEYIKKNGR</sequence>
<dbReference type="Pfam" id="PF14272">
    <property type="entry name" value="Gly_rich_SFCGS"/>
    <property type="match status" value="1"/>
</dbReference>
<reference evidence="1 4" key="2">
    <citation type="submission" date="2022-05" db="EMBL/GenBank/DDBJ databases">
        <title>Genome Sequencing of Bee-Associated Microbes.</title>
        <authorList>
            <person name="Dunlap C."/>
        </authorList>
    </citation>
    <scope>NUCLEOTIDE SEQUENCE [LARGE SCALE GENOMIC DNA]</scope>
    <source>
        <strain evidence="1 4">NRRL B-23120</strain>
    </source>
</reference>
<accession>A0A410WV33</accession>
<dbReference type="InterPro" id="IPR020034">
    <property type="entry name" value="CHP03577_EF0830/AHA3911"/>
</dbReference>
<dbReference type="OrthoDB" id="2157541at2"/>
<organism evidence="2 3">
    <name type="scientific">Paenibacillus chitinolyticus</name>
    <dbReference type="NCBI Taxonomy" id="79263"/>
    <lineage>
        <taxon>Bacteria</taxon>
        <taxon>Bacillati</taxon>
        <taxon>Bacillota</taxon>
        <taxon>Bacilli</taxon>
        <taxon>Bacillales</taxon>
        <taxon>Paenibacillaceae</taxon>
        <taxon>Paenibacillus</taxon>
    </lineage>
</organism>
<evidence type="ECO:0000313" key="4">
    <source>
        <dbReference type="Proteomes" id="UP001527202"/>
    </source>
</evidence>
<dbReference type="GeneID" id="95375297"/>
<dbReference type="RefSeq" id="WP_042228730.1">
    <property type="nucleotide sequence ID" value="NZ_BQWH01000008.1"/>
</dbReference>
<proteinExistence type="predicted"/>